<dbReference type="Pfam" id="PF13560">
    <property type="entry name" value="HTH_31"/>
    <property type="match status" value="1"/>
</dbReference>
<protein>
    <submittedName>
        <fullName evidence="2">XRE family transcriptional regulator</fullName>
    </submittedName>
</protein>
<name>A0AAQ2HZP2_9PSED</name>
<dbReference type="InterPro" id="IPR001387">
    <property type="entry name" value="Cro/C1-type_HTH"/>
</dbReference>
<dbReference type="InterPro" id="IPR010982">
    <property type="entry name" value="Lambda_DNA-bd_dom_sf"/>
</dbReference>
<accession>A0AAQ2HZP2</accession>
<reference evidence="2 3" key="1">
    <citation type="submission" date="2019-04" db="EMBL/GenBank/DDBJ databases">
        <title>Draft genome sequence of Pseudomonas sp. M7D1 isolated from rhizosphere of plant the flowery desert.</title>
        <authorList>
            <person name="Poblete-Morales M."/>
            <person name="Plaza N."/>
            <person name="Corsini G."/>
            <person name="Silva E."/>
        </authorList>
    </citation>
    <scope>NUCLEOTIDE SEQUENCE [LARGE SCALE GENOMIC DNA]</scope>
    <source>
        <strain evidence="2 3">M7D1</strain>
    </source>
</reference>
<sequence length="187" mass="21161">MSTVEKQHPPTRTTWRFIVTEKSTSFHTICRLLLRELRVEKGVTQAHISQLLGKASTSSWSKVESGETPLTLEHLLTVCTACQIWPANFFVTAQNYMTLLGQNGWFVAAYGSPLSKEDDQLGAAADDYYSSSASSRAQAPNVGMYQVLQTPWPYSGLYTPLNVFRWALDPQWRETQKQYFLSLTKTQ</sequence>
<dbReference type="SUPFAM" id="SSF47413">
    <property type="entry name" value="lambda repressor-like DNA-binding domains"/>
    <property type="match status" value="1"/>
</dbReference>
<dbReference type="GO" id="GO:0003677">
    <property type="term" value="F:DNA binding"/>
    <property type="evidence" value="ECO:0007669"/>
    <property type="project" value="InterPro"/>
</dbReference>
<dbReference type="EMBL" id="SSBS01000006">
    <property type="protein sequence ID" value="THF28544.1"/>
    <property type="molecule type" value="Genomic_DNA"/>
</dbReference>
<feature type="domain" description="HTH cro/C1-type" evidence="1">
    <location>
        <begin position="34"/>
        <end position="90"/>
    </location>
</feature>
<dbReference type="SMART" id="SM00530">
    <property type="entry name" value="HTH_XRE"/>
    <property type="match status" value="1"/>
</dbReference>
<evidence type="ECO:0000313" key="2">
    <source>
        <dbReference type="EMBL" id="THF28544.1"/>
    </source>
</evidence>
<organism evidence="2 3">
    <name type="scientific">Pseudomonas atacamensis</name>
    <dbReference type="NCBI Taxonomy" id="2565368"/>
    <lineage>
        <taxon>Bacteria</taxon>
        <taxon>Pseudomonadati</taxon>
        <taxon>Pseudomonadota</taxon>
        <taxon>Gammaproteobacteria</taxon>
        <taxon>Pseudomonadales</taxon>
        <taxon>Pseudomonadaceae</taxon>
        <taxon>Pseudomonas</taxon>
    </lineage>
</organism>
<dbReference type="PROSITE" id="PS50943">
    <property type="entry name" value="HTH_CROC1"/>
    <property type="match status" value="1"/>
</dbReference>
<dbReference type="CDD" id="cd00093">
    <property type="entry name" value="HTH_XRE"/>
    <property type="match status" value="1"/>
</dbReference>
<evidence type="ECO:0000313" key="3">
    <source>
        <dbReference type="Proteomes" id="UP000310574"/>
    </source>
</evidence>
<dbReference type="AlphaFoldDB" id="A0AAQ2HZP2"/>
<comment type="caution">
    <text evidence="2">The sequence shown here is derived from an EMBL/GenBank/DDBJ whole genome shotgun (WGS) entry which is preliminary data.</text>
</comment>
<proteinExistence type="predicted"/>
<evidence type="ECO:0000259" key="1">
    <source>
        <dbReference type="PROSITE" id="PS50943"/>
    </source>
</evidence>
<dbReference type="Gene3D" id="1.10.260.40">
    <property type="entry name" value="lambda repressor-like DNA-binding domains"/>
    <property type="match status" value="1"/>
</dbReference>
<gene>
    <name evidence="2" type="ORF">E5170_23010</name>
</gene>
<dbReference type="Proteomes" id="UP000310574">
    <property type="component" value="Unassembled WGS sequence"/>
</dbReference>